<dbReference type="Proteomes" id="UP000184174">
    <property type="component" value="Unassembled WGS sequence"/>
</dbReference>
<dbReference type="RefSeq" id="WP_072574808.1">
    <property type="nucleotide sequence ID" value="NZ_MKQH01000006.1"/>
</dbReference>
<evidence type="ECO:0000313" key="2">
    <source>
        <dbReference type="Proteomes" id="UP000184174"/>
    </source>
</evidence>
<comment type="caution">
    <text evidence="1">The sequence shown here is derived from an EMBL/GenBank/DDBJ whole genome shotgun (WGS) entry which is preliminary data.</text>
</comment>
<name>A0AB36I5C9_LIMRT</name>
<evidence type="ECO:0000313" key="1">
    <source>
        <dbReference type="EMBL" id="OJI11710.1"/>
    </source>
</evidence>
<proteinExistence type="predicted"/>
<reference evidence="1 2" key="1">
    <citation type="submission" date="2016-10" db="EMBL/GenBank/DDBJ databases">
        <title>Genome sequence of Lactobacillus reuteri 121, a source of glucan and fructan exopolysaccharides.</title>
        <authorList>
            <person name="Gangoiti J."/>
            <person name="Lammerts Van Bueren A."/>
            <person name="Dijkhuizen L."/>
        </authorList>
    </citation>
    <scope>NUCLEOTIDE SEQUENCE [LARGE SCALE GENOMIC DNA]</scope>
    <source>
        <strain evidence="1 2">121</strain>
    </source>
</reference>
<accession>A0AB36I5C9</accession>
<dbReference type="AlphaFoldDB" id="A0AB36I5C9"/>
<sequence length="183" mass="21332">MNNDVNELHLAKFILQEDSKIQKVAGKISALSNTHSGRNTSSQIQKANEAFDERIHMMWLTTSAGLNIFDDVILETNVFLLPFEVPDMPAKLLNNAKMHLEAAKLSLKKWFPTTWSCISNEYWDFVANRKFKFTNETTSLDIEHQFANHLEKNYGDNSNIALLFKAYLTWQHYQMFYSYCMKH</sequence>
<protein>
    <submittedName>
        <fullName evidence="1">Uncharacterized protein</fullName>
    </submittedName>
</protein>
<dbReference type="EMBL" id="MKQH01000006">
    <property type="protein sequence ID" value="OJI11710.1"/>
    <property type="molecule type" value="Genomic_DNA"/>
</dbReference>
<gene>
    <name evidence="1" type="ORF">BJI45_00410</name>
</gene>
<organism evidence="1 2">
    <name type="scientific">Limosilactobacillus reuteri</name>
    <name type="common">Lactobacillus reuteri</name>
    <dbReference type="NCBI Taxonomy" id="1598"/>
    <lineage>
        <taxon>Bacteria</taxon>
        <taxon>Bacillati</taxon>
        <taxon>Bacillota</taxon>
        <taxon>Bacilli</taxon>
        <taxon>Lactobacillales</taxon>
        <taxon>Lactobacillaceae</taxon>
        <taxon>Limosilactobacillus</taxon>
    </lineage>
</organism>